<keyword evidence="6" id="KW-1185">Reference proteome</keyword>
<dbReference type="EMBL" id="KB207268">
    <property type="protein sequence ID" value="ELP83393.1"/>
    <property type="molecule type" value="Genomic_DNA"/>
</dbReference>
<feature type="non-terminal residue" evidence="5">
    <location>
        <position position="1"/>
    </location>
</feature>
<protein>
    <submittedName>
        <fullName evidence="5">DnaK family protein</fullName>
    </submittedName>
</protein>
<dbReference type="InterPro" id="IPR018181">
    <property type="entry name" value="Heat_shock_70_CS"/>
</dbReference>
<dbReference type="GeneID" id="14882388"/>
<dbReference type="KEGG" id="eiv:EIN_373580"/>
<dbReference type="PANTHER" id="PTHR19375">
    <property type="entry name" value="HEAT SHOCK PROTEIN 70KDA"/>
    <property type="match status" value="1"/>
</dbReference>
<dbReference type="GO" id="GO:0140662">
    <property type="term" value="F:ATP-dependent protein folding chaperone"/>
    <property type="evidence" value="ECO:0007669"/>
    <property type="project" value="InterPro"/>
</dbReference>
<dbReference type="FunFam" id="3.30.420.40:FF:000028">
    <property type="entry name" value="heat shock 70 kDa protein-like"/>
    <property type="match status" value="1"/>
</dbReference>
<accession>A0A0A1TVT7</accession>
<dbReference type="Gene3D" id="3.30.420.40">
    <property type="match status" value="2"/>
</dbReference>
<evidence type="ECO:0000313" key="6">
    <source>
        <dbReference type="Proteomes" id="UP000014680"/>
    </source>
</evidence>
<reference evidence="5 6" key="1">
    <citation type="submission" date="2012-10" db="EMBL/GenBank/DDBJ databases">
        <authorList>
            <person name="Zafar N."/>
            <person name="Inman J."/>
            <person name="Hall N."/>
            <person name="Lorenzi H."/>
            <person name="Caler E."/>
        </authorList>
    </citation>
    <scope>NUCLEOTIDE SEQUENCE [LARGE SCALE GENOMIC DNA]</scope>
    <source>
        <strain evidence="5 6">IP1</strain>
    </source>
</reference>
<dbReference type="InterPro" id="IPR043129">
    <property type="entry name" value="ATPase_NBD"/>
</dbReference>
<dbReference type="GO" id="GO:0005524">
    <property type="term" value="F:ATP binding"/>
    <property type="evidence" value="ECO:0007669"/>
    <property type="project" value="UniProtKB-KW"/>
</dbReference>
<dbReference type="AlphaFoldDB" id="A0A0A1TVT7"/>
<dbReference type="PRINTS" id="PR00301">
    <property type="entry name" value="HEATSHOCK70"/>
</dbReference>
<dbReference type="PROSITE" id="PS00329">
    <property type="entry name" value="HSP70_2"/>
    <property type="match status" value="1"/>
</dbReference>
<dbReference type="SUPFAM" id="SSF53067">
    <property type="entry name" value="Actin-like ATPase domain"/>
    <property type="match status" value="2"/>
</dbReference>
<dbReference type="OrthoDB" id="27712at2759"/>
<proteinExistence type="inferred from homology"/>
<organism evidence="5 6">
    <name type="scientific">Entamoeba invadens IP1</name>
    <dbReference type="NCBI Taxonomy" id="370355"/>
    <lineage>
        <taxon>Eukaryota</taxon>
        <taxon>Amoebozoa</taxon>
        <taxon>Evosea</taxon>
        <taxon>Archamoebae</taxon>
        <taxon>Mastigamoebida</taxon>
        <taxon>Entamoebidae</taxon>
        <taxon>Entamoeba</taxon>
    </lineage>
</organism>
<evidence type="ECO:0000313" key="5">
    <source>
        <dbReference type="EMBL" id="ELP83393.1"/>
    </source>
</evidence>
<dbReference type="VEuPathDB" id="AmoebaDB:EIN_373580"/>
<dbReference type="Gene3D" id="3.90.640.10">
    <property type="entry name" value="Actin, Chain A, domain 4"/>
    <property type="match status" value="1"/>
</dbReference>
<evidence type="ECO:0000256" key="1">
    <source>
        <dbReference type="ARBA" id="ARBA00007381"/>
    </source>
</evidence>
<dbReference type="OMA" id="EDANTSW"/>
<evidence type="ECO:0000256" key="4">
    <source>
        <dbReference type="RuleBase" id="RU003322"/>
    </source>
</evidence>
<gene>
    <name evidence="5" type="ORF">EIN_373580</name>
</gene>
<dbReference type="Pfam" id="PF00012">
    <property type="entry name" value="HSP70"/>
    <property type="match status" value="1"/>
</dbReference>
<dbReference type="Gene3D" id="2.60.34.10">
    <property type="entry name" value="Substrate Binding Domain Of DNAk, Chain A, domain 1"/>
    <property type="match status" value="1"/>
</dbReference>
<sequence length="532" mass="59608">QYTKSSNSSFSISPNSPFNNQLLNESLKKRNSLTSSYPTHIFPSAFGPFKAVITIPANFSSEQRAATKDAAEIAGIDVLELVMEPTAAAIAYDKTIGLINNNKYLVLDLGGGTFDVSVVDIKDKNFTVLSTDGDTHLGGKDIDLAILKYLVENNPQLNLFIHPNENTKRSPAVCARARRNLIKNCERAKMQFSTEGTANVEISLVGVVPQNAMEQVCEIDSTISAEIFEEICQPIFEKAKNVIQNVFRKKALTVSDIRDVILVGGPTRLCCFKKMIKNMFGKESLSQVDTMMVVCQGASIKAVETEKRYTDVVPISLGILSYGVLFEKIIESGTAFPTINEKKFLTTIDNQKVLSVRIFEGEKDICADNLKIGQFEIQIDKPQPKGSPIIVRFIIDSSGLFTVEAKMEGIGIYHSLIVEEKSREKRQEKILKLKEKSHNEEIKRQEESVFGIAVEILMKLRNYIEKDEHFFNSEQKGLVENVSEKDCETFEKTVQLIQSLLEEFQDFPEVQKFLQEEKPSLSIVLSRTNCTK</sequence>
<dbReference type="InterPro" id="IPR029047">
    <property type="entry name" value="HSP70_peptide-bd_sf"/>
</dbReference>
<keyword evidence="3 4" id="KW-0067">ATP-binding</keyword>
<dbReference type="SUPFAM" id="SSF100920">
    <property type="entry name" value="Heat shock protein 70kD (HSP70), peptide-binding domain"/>
    <property type="match status" value="1"/>
</dbReference>
<keyword evidence="2 4" id="KW-0547">Nucleotide-binding</keyword>
<dbReference type="RefSeq" id="XP_004182739.1">
    <property type="nucleotide sequence ID" value="XM_004182691.1"/>
</dbReference>
<evidence type="ECO:0000256" key="2">
    <source>
        <dbReference type="ARBA" id="ARBA00022741"/>
    </source>
</evidence>
<evidence type="ECO:0000256" key="3">
    <source>
        <dbReference type="ARBA" id="ARBA00022840"/>
    </source>
</evidence>
<name>A0A0A1TVT7_ENTIV</name>
<comment type="similarity">
    <text evidence="1 4">Belongs to the heat shock protein 70 family.</text>
</comment>
<dbReference type="Proteomes" id="UP000014680">
    <property type="component" value="Unassembled WGS sequence"/>
</dbReference>
<dbReference type="InterPro" id="IPR013126">
    <property type="entry name" value="Hsp_70_fam"/>
</dbReference>